<gene>
    <name evidence="1" type="ORF">MNBD_GAMMA21-1502</name>
</gene>
<dbReference type="AlphaFoldDB" id="A0A3B1ABL5"/>
<evidence type="ECO:0000313" key="1">
    <source>
        <dbReference type="EMBL" id="VAW95619.1"/>
    </source>
</evidence>
<proteinExistence type="predicted"/>
<name>A0A3B1ABL5_9ZZZZ</name>
<organism evidence="1">
    <name type="scientific">hydrothermal vent metagenome</name>
    <dbReference type="NCBI Taxonomy" id="652676"/>
    <lineage>
        <taxon>unclassified sequences</taxon>
        <taxon>metagenomes</taxon>
        <taxon>ecological metagenomes</taxon>
    </lineage>
</organism>
<dbReference type="EMBL" id="UOFR01000034">
    <property type="protein sequence ID" value="VAW95619.1"/>
    <property type="molecule type" value="Genomic_DNA"/>
</dbReference>
<reference evidence="1" key="1">
    <citation type="submission" date="2018-06" db="EMBL/GenBank/DDBJ databases">
        <authorList>
            <person name="Zhirakovskaya E."/>
        </authorList>
    </citation>
    <scope>NUCLEOTIDE SEQUENCE</scope>
</reference>
<protein>
    <submittedName>
        <fullName evidence="1">Uncharacterized protein</fullName>
    </submittedName>
</protein>
<sequence>MKLVKTSLFFCLAALLTSSIFANGTDCQVVAKPVKYVKPDIKGFDKYFNVRFGTYTVMVPPGFDKVATMMNSGVIVITYPNNALLMISSNTLSQDSRFKGVDTTQYPNILYTKTSCDKPPTDKAHLDLWNLAMTNKALLFTDSTKMMVTKSDQLTYYISDNQVEDLLGDAHVVDKDLKNDYLLMTARGFTYTEFRNIVLNITNWK</sequence>
<accession>A0A3B1ABL5</accession>